<dbReference type="EMBL" id="JAVDQG010000009">
    <property type="protein sequence ID" value="MDR6227366.1"/>
    <property type="molecule type" value="Genomic_DNA"/>
</dbReference>
<organism evidence="1 2">
    <name type="scientific">Desmospora profundinema</name>
    <dbReference type="NCBI Taxonomy" id="1571184"/>
    <lineage>
        <taxon>Bacteria</taxon>
        <taxon>Bacillati</taxon>
        <taxon>Bacillota</taxon>
        <taxon>Bacilli</taxon>
        <taxon>Bacillales</taxon>
        <taxon>Thermoactinomycetaceae</taxon>
        <taxon>Desmospora</taxon>
    </lineage>
</organism>
<gene>
    <name evidence="1" type="ORF">JOE21_003381</name>
</gene>
<accession>A0ABU1IRE8</accession>
<sequence>MKKLPSGTLYIGYGGIRFFALDELKSLQSLYLEKEDGVNGRWNPAWIVIGVEESLDDPVFADQSESGYPVYTAIHGEGEWGPVCIAPSLIAFLQAIQVINEYSRGRENPISLEKNPLSVQEFQSLKMALNEVLCRDSNTKVDLEFWLDWLLAE</sequence>
<evidence type="ECO:0000313" key="1">
    <source>
        <dbReference type="EMBL" id="MDR6227366.1"/>
    </source>
</evidence>
<keyword evidence="2" id="KW-1185">Reference proteome</keyword>
<dbReference type="Proteomes" id="UP001185012">
    <property type="component" value="Unassembled WGS sequence"/>
</dbReference>
<evidence type="ECO:0000313" key="2">
    <source>
        <dbReference type="Proteomes" id="UP001185012"/>
    </source>
</evidence>
<proteinExistence type="predicted"/>
<evidence type="ECO:0008006" key="3">
    <source>
        <dbReference type="Google" id="ProtNLM"/>
    </source>
</evidence>
<reference evidence="1 2" key="1">
    <citation type="submission" date="2023-07" db="EMBL/GenBank/DDBJ databases">
        <title>Genomic Encyclopedia of Type Strains, Phase IV (KMG-IV): sequencing the most valuable type-strain genomes for metagenomic binning, comparative biology and taxonomic classification.</title>
        <authorList>
            <person name="Goeker M."/>
        </authorList>
    </citation>
    <scope>NUCLEOTIDE SEQUENCE [LARGE SCALE GENOMIC DNA]</scope>
    <source>
        <strain evidence="1 2">DSM 45903</strain>
    </source>
</reference>
<protein>
    <recommendedName>
        <fullName evidence="3">Knr4/Smi1-like domain-containing protein</fullName>
    </recommendedName>
</protein>
<name>A0ABU1IRE8_9BACL</name>
<comment type="caution">
    <text evidence="1">The sequence shown here is derived from an EMBL/GenBank/DDBJ whole genome shotgun (WGS) entry which is preliminary data.</text>
</comment>